<proteinExistence type="predicted"/>
<gene>
    <name evidence="1" type="ORF">OWV82_002074</name>
</gene>
<comment type="caution">
    <text evidence="1">The sequence shown here is derived from an EMBL/GenBank/DDBJ whole genome shotgun (WGS) entry which is preliminary data.</text>
</comment>
<accession>A0ACC1Z0W0</accession>
<dbReference type="Proteomes" id="UP001164539">
    <property type="component" value="Chromosome 1"/>
</dbReference>
<keyword evidence="2" id="KW-1185">Reference proteome</keyword>
<dbReference type="EMBL" id="CM051394">
    <property type="protein sequence ID" value="KAJ4729264.1"/>
    <property type="molecule type" value="Genomic_DNA"/>
</dbReference>
<name>A0ACC1Z0W0_MELAZ</name>
<protein>
    <submittedName>
        <fullName evidence="1">Cysteine-rich receptor-like protein kinase</fullName>
    </submittedName>
</protein>
<organism evidence="1 2">
    <name type="scientific">Melia azedarach</name>
    <name type="common">Chinaberry tree</name>
    <dbReference type="NCBI Taxonomy" id="155640"/>
    <lineage>
        <taxon>Eukaryota</taxon>
        <taxon>Viridiplantae</taxon>
        <taxon>Streptophyta</taxon>
        <taxon>Embryophyta</taxon>
        <taxon>Tracheophyta</taxon>
        <taxon>Spermatophyta</taxon>
        <taxon>Magnoliopsida</taxon>
        <taxon>eudicotyledons</taxon>
        <taxon>Gunneridae</taxon>
        <taxon>Pentapetalae</taxon>
        <taxon>rosids</taxon>
        <taxon>malvids</taxon>
        <taxon>Sapindales</taxon>
        <taxon>Meliaceae</taxon>
        <taxon>Melia</taxon>
    </lineage>
</organism>
<evidence type="ECO:0000313" key="2">
    <source>
        <dbReference type="Proteomes" id="UP001164539"/>
    </source>
</evidence>
<sequence>MHFSAATFPYQCFFLFFFFLFPLSFSDPRISESGLFCGDDKAQTSNFVPTFVREMETLSQLITAGHFATYHLNISRTMPPIYALAQCHHDLSQTDCLLCFAASRTRLPRCLPSLAARVYFDGCFLRYDNYSFYQEFVSPSLDTVKCSSENATLSSYKNQNEFIKNVGYAVGNVSRIAVGNDGFGSVELKGVYALAQCWESVGQDGCRQCLEKAAKGVRSCRWKKEGRGMNAGCYLRYSTEKFFNRDKESGEDHGSSRLGITIAIALATTAFLILSLFMAYAGYSRFLKMREERSKLGRLTTSIRNSCLSFKYETLEKATDYFNPSKKLGQGGAGSVYVGILPNGKSVAVKRLIFNTRQWVDEFFNEVNLISRIEHKNLVKLLGCSIEGPESLLVYEYVPNKSVDQFIFDKNRTKLLNWKKRFNIIVGTAEGLAYLHDGTELRIIHRDIKSSNILLDKDFTPKIADFGLVRCFGADKSHLSTAVAGTLGYMAPEYLVRGQLTEKADVYSFGILVFEIVCGRRNNSFTQDSASPLQTVWTLYRSNRLVEAVDPNLKDDFPANEACNVLQIGLLCTQATAALRPSMAQVVLMLTNKSCEIPVPRQPPFLNASVLETGNSSRSYSTNSSISNVATKVEVSYSSSESANTQSSDGHSRNRELTQK</sequence>
<reference evidence="1 2" key="1">
    <citation type="journal article" date="2023" name="Science">
        <title>Complex scaffold remodeling in plant triterpene biosynthesis.</title>
        <authorList>
            <person name="De La Pena R."/>
            <person name="Hodgson H."/>
            <person name="Liu J.C."/>
            <person name="Stephenson M.J."/>
            <person name="Martin A.C."/>
            <person name="Owen C."/>
            <person name="Harkess A."/>
            <person name="Leebens-Mack J."/>
            <person name="Jimenez L.E."/>
            <person name="Osbourn A."/>
            <person name="Sattely E.S."/>
        </authorList>
    </citation>
    <scope>NUCLEOTIDE SEQUENCE [LARGE SCALE GENOMIC DNA]</scope>
    <source>
        <strain evidence="2">cv. JPN11</strain>
        <tissue evidence="1">Leaf</tissue>
    </source>
</reference>
<evidence type="ECO:0000313" key="1">
    <source>
        <dbReference type="EMBL" id="KAJ4729264.1"/>
    </source>
</evidence>